<reference evidence="1" key="1">
    <citation type="submission" date="2018-02" db="EMBL/GenBank/DDBJ databases">
        <title>Rhizophora mucronata_Transcriptome.</title>
        <authorList>
            <person name="Meera S.P."/>
            <person name="Sreeshan A."/>
            <person name="Augustine A."/>
        </authorList>
    </citation>
    <scope>NUCLEOTIDE SEQUENCE</scope>
    <source>
        <tissue evidence="1">Leaf</tissue>
    </source>
</reference>
<dbReference type="AlphaFoldDB" id="A0A2P2R4Z6"/>
<sequence length="19" mass="2189">MIHCDLEVTDSSYINGLFM</sequence>
<accession>A0A2P2R4Z6</accession>
<protein>
    <submittedName>
        <fullName evidence="1">Uncharacterized protein</fullName>
    </submittedName>
</protein>
<evidence type="ECO:0000313" key="1">
    <source>
        <dbReference type="EMBL" id="MBX74362.1"/>
    </source>
</evidence>
<organism evidence="1">
    <name type="scientific">Rhizophora mucronata</name>
    <name type="common">Asiatic mangrove</name>
    <dbReference type="NCBI Taxonomy" id="61149"/>
    <lineage>
        <taxon>Eukaryota</taxon>
        <taxon>Viridiplantae</taxon>
        <taxon>Streptophyta</taxon>
        <taxon>Embryophyta</taxon>
        <taxon>Tracheophyta</taxon>
        <taxon>Spermatophyta</taxon>
        <taxon>Magnoliopsida</taxon>
        <taxon>eudicotyledons</taxon>
        <taxon>Gunneridae</taxon>
        <taxon>Pentapetalae</taxon>
        <taxon>rosids</taxon>
        <taxon>fabids</taxon>
        <taxon>Malpighiales</taxon>
        <taxon>Rhizophoraceae</taxon>
        <taxon>Rhizophora</taxon>
    </lineage>
</organism>
<proteinExistence type="predicted"/>
<dbReference type="EMBL" id="GGEC01093878">
    <property type="protein sequence ID" value="MBX74362.1"/>
    <property type="molecule type" value="Transcribed_RNA"/>
</dbReference>
<name>A0A2P2R4Z6_RHIMU</name>